<dbReference type="GO" id="GO:0015562">
    <property type="term" value="F:efflux transmembrane transporter activity"/>
    <property type="evidence" value="ECO:0007669"/>
    <property type="project" value="InterPro"/>
</dbReference>
<dbReference type="Proteomes" id="UP000232693">
    <property type="component" value="Chromosome"/>
</dbReference>
<evidence type="ECO:0000256" key="1">
    <source>
        <dbReference type="ARBA" id="ARBA00004442"/>
    </source>
</evidence>
<dbReference type="PANTHER" id="PTHR30026">
    <property type="entry name" value="OUTER MEMBRANE PROTEIN TOLC"/>
    <property type="match status" value="1"/>
</dbReference>
<keyword evidence="7" id="KW-0998">Cell outer membrane</keyword>
<gene>
    <name evidence="9" type="ORF">CW740_09455</name>
</gene>
<organism evidence="9 10">
    <name type="scientific">Kangiella profundi</name>
    <dbReference type="NCBI Taxonomy" id="1561924"/>
    <lineage>
        <taxon>Bacteria</taxon>
        <taxon>Pseudomonadati</taxon>
        <taxon>Pseudomonadota</taxon>
        <taxon>Gammaproteobacteria</taxon>
        <taxon>Kangiellales</taxon>
        <taxon>Kangiellaceae</taxon>
        <taxon>Kangiella</taxon>
    </lineage>
</organism>
<keyword evidence="10" id="KW-1185">Reference proteome</keyword>
<dbReference type="InterPro" id="IPR051906">
    <property type="entry name" value="TolC-like"/>
</dbReference>
<dbReference type="GO" id="GO:0009279">
    <property type="term" value="C:cell outer membrane"/>
    <property type="evidence" value="ECO:0007669"/>
    <property type="project" value="UniProtKB-SubCell"/>
</dbReference>
<evidence type="ECO:0000313" key="10">
    <source>
        <dbReference type="Proteomes" id="UP000232693"/>
    </source>
</evidence>
<dbReference type="Gene3D" id="1.20.1600.10">
    <property type="entry name" value="Outer membrane efflux proteins (OEP)"/>
    <property type="match status" value="1"/>
</dbReference>
<sequence>MKPTTTIKLVTLAVLSLSGFSSQANTDLVDVYQDALKNDPQYKISEANLRATEQDVRISRSSLLPQVSASATKGMSDYDYSGQGLDGSPSDPFSNEVDSTTYRVQLSQSLFDWSRWVALEQSELRVRAAELSHAASLQDLMTRTAQAYFQTLSRKEILEATRSEKEALQKQLDLTREQFESGLSTATDFLDAQANFDQAQVSELVAENEYTNAVEALREITGQYYSELEAAGNEVTLTPPTPANIDDWMRAAREANLSLKAKQFDVRVAREEVKRNKSGHYPTADLNVTYSDQETETDRFFPIQNIDQNTLNMQDGYQAGITVTIPLFSGFRTSAQTEQAKQNYLRSTHELDQSDRQVQKNARMAYTNLQTAIKSFEANKRAYESSINSLESTQEGYQAGTRNIVDVLIATRSAYSAQRNMIRAKYDYLISSLQLKAAAGTLTEKDIEAVNSLLEKF</sequence>
<dbReference type="RefSeq" id="WP_106647265.1">
    <property type="nucleotide sequence ID" value="NZ_BMGO01000001.1"/>
</dbReference>
<evidence type="ECO:0000256" key="4">
    <source>
        <dbReference type="ARBA" id="ARBA00022452"/>
    </source>
</evidence>
<feature type="chain" id="PRO_5014933957" evidence="8">
    <location>
        <begin position="25"/>
        <end position="457"/>
    </location>
</feature>
<dbReference type="PANTHER" id="PTHR30026:SF20">
    <property type="entry name" value="OUTER MEMBRANE PROTEIN TOLC"/>
    <property type="match status" value="1"/>
</dbReference>
<keyword evidence="5" id="KW-0812">Transmembrane</keyword>
<evidence type="ECO:0000256" key="8">
    <source>
        <dbReference type="SAM" id="SignalP"/>
    </source>
</evidence>
<evidence type="ECO:0000256" key="6">
    <source>
        <dbReference type="ARBA" id="ARBA00023136"/>
    </source>
</evidence>
<name>A0A2K9ASQ8_9GAMM</name>
<evidence type="ECO:0000256" key="7">
    <source>
        <dbReference type="ARBA" id="ARBA00023237"/>
    </source>
</evidence>
<keyword evidence="3" id="KW-0813">Transport</keyword>
<protein>
    <submittedName>
        <fullName evidence="9">Type I secretion protein TolC</fullName>
    </submittedName>
</protein>
<dbReference type="EMBL" id="CP025120">
    <property type="protein sequence ID" value="AUD79453.1"/>
    <property type="molecule type" value="Genomic_DNA"/>
</dbReference>
<dbReference type="OrthoDB" id="9813458at2"/>
<comment type="subcellular location">
    <subcellularLocation>
        <location evidence="1">Cell outer membrane</location>
    </subcellularLocation>
</comment>
<evidence type="ECO:0000256" key="2">
    <source>
        <dbReference type="ARBA" id="ARBA00007613"/>
    </source>
</evidence>
<feature type="signal peptide" evidence="8">
    <location>
        <begin position="1"/>
        <end position="24"/>
    </location>
</feature>
<keyword evidence="8" id="KW-0732">Signal</keyword>
<keyword evidence="6" id="KW-0472">Membrane</keyword>
<dbReference type="NCBIfam" id="TIGR01844">
    <property type="entry name" value="type_I_sec_TolC"/>
    <property type="match status" value="1"/>
</dbReference>
<dbReference type="GO" id="GO:0015288">
    <property type="term" value="F:porin activity"/>
    <property type="evidence" value="ECO:0007669"/>
    <property type="project" value="TreeGrafter"/>
</dbReference>
<keyword evidence="4" id="KW-1134">Transmembrane beta strand</keyword>
<proteinExistence type="inferred from homology"/>
<comment type="similarity">
    <text evidence="2">Belongs to the outer membrane factor (OMF) (TC 1.B.17) family.</text>
</comment>
<dbReference type="KEGG" id="kpd:CW740_09455"/>
<dbReference type="SUPFAM" id="SSF56954">
    <property type="entry name" value="Outer membrane efflux proteins (OEP)"/>
    <property type="match status" value="1"/>
</dbReference>
<reference evidence="9 10" key="1">
    <citation type="submission" date="2017-12" db="EMBL/GenBank/DDBJ databases">
        <title>Kangiella profundi FT102 completed genome.</title>
        <authorList>
            <person name="Xu J."/>
            <person name="Wang J."/>
            <person name="Lu Y."/>
        </authorList>
    </citation>
    <scope>NUCLEOTIDE SEQUENCE [LARGE SCALE GENOMIC DNA]</scope>
    <source>
        <strain evidence="9 10">FT102</strain>
    </source>
</reference>
<dbReference type="Pfam" id="PF02321">
    <property type="entry name" value="OEP"/>
    <property type="match status" value="2"/>
</dbReference>
<dbReference type="GO" id="GO:1990281">
    <property type="term" value="C:efflux pump complex"/>
    <property type="evidence" value="ECO:0007669"/>
    <property type="project" value="TreeGrafter"/>
</dbReference>
<dbReference type="InterPro" id="IPR003423">
    <property type="entry name" value="OMP_efflux"/>
</dbReference>
<evidence type="ECO:0000256" key="5">
    <source>
        <dbReference type="ARBA" id="ARBA00022692"/>
    </source>
</evidence>
<dbReference type="AlphaFoldDB" id="A0A2K9ASQ8"/>
<evidence type="ECO:0000313" key="9">
    <source>
        <dbReference type="EMBL" id="AUD79453.1"/>
    </source>
</evidence>
<evidence type="ECO:0000256" key="3">
    <source>
        <dbReference type="ARBA" id="ARBA00022448"/>
    </source>
</evidence>
<dbReference type="InterPro" id="IPR010130">
    <property type="entry name" value="T1SS_OMP_TolC"/>
</dbReference>
<accession>A0A2K9ASQ8</accession>